<dbReference type="RefSeq" id="WP_119833765.1">
    <property type="nucleotide sequence ID" value="NZ_QYUL01000005.1"/>
</dbReference>
<dbReference type="SMART" id="SM01230">
    <property type="entry name" value="Gln-synt_C"/>
    <property type="match status" value="1"/>
</dbReference>
<dbReference type="InterPro" id="IPR027303">
    <property type="entry name" value="Gln_synth_gly_rich_site"/>
</dbReference>
<evidence type="ECO:0000313" key="10">
    <source>
        <dbReference type="EMBL" id="RJF77325.1"/>
    </source>
</evidence>
<evidence type="ECO:0000256" key="6">
    <source>
        <dbReference type="ARBA" id="ARBA00022842"/>
    </source>
</evidence>
<dbReference type="EMBL" id="QYUL01000005">
    <property type="protein sequence ID" value="RJF77325.1"/>
    <property type="molecule type" value="Genomic_DNA"/>
</dbReference>
<dbReference type="PROSITE" id="PS00181">
    <property type="entry name" value="GLNA_ATP"/>
    <property type="match status" value="1"/>
</dbReference>
<dbReference type="InterPro" id="IPR008146">
    <property type="entry name" value="Gln_synth_cat_dom"/>
</dbReference>
<organism evidence="10 11">
    <name type="scientific">Azospirillum cavernae</name>
    <dbReference type="NCBI Taxonomy" id="2320860"/>
    <lineage>
        <taxon>Bacteria</taxon>
        <taxon>Pseudomonadati</taxon>
        <taxon>Pseudomonadota</taxon>
        <taxon>Alphaproteobacteria</taxon>
        <taxon>Rhodospirillales</taxon>
        <taxon>Azospirillaceae</taxon>
        <taxon>Azospirillum</taxon>
    </lineage>
</organism>
<proteinExistence type="inferred from homology"/>
<dbReference type="GO" id="GO:0006542">
    <property type="term" value="P:glutamine biosynthetic process"/>
    <property type="evidence" value="ECO:0007669"/>
    <property type="project" value="InterPro"/>
</dbReference>
<dbReference type="PANTHER" id="PTHR43785">
    <property type="entry name" value="GAMMA-GLUTAMYLPUTRESCINE SYNTHETASE"/>
    <property type="match status" value="1"/>
</dbReference>
<keyword evidence="3" id="KW-0436">Ligase</keyword>
<dbReference type="Pfam" id="PF00120">
    <property type="entry name" value="Gln-synt_C"/>
    <property type="match status" value="1"/>
</dbReference>
<protein>
    <submittedName>
        <fullName evidence="10">Glutamine synthetase</fullName>
    </submittedName>
</protein>
<dbReference type="Gene3D" id="3.30.590.10">
    <property type="entry name" value="Glutamine synthetase/guanido kinase, catalytic domain"/>
    <property type="match status" value="1"/>
</dbReference>
<evidence type="ECO:0000256" key="7">
    <source>
        <dbReference type="PROSITE-ProRule" id="PRU01331"/>
    </source>
</evidence>
<comment type="cofactor">
    <cofactor evidence="1">
        <name>Mg(2+)</name>
        <dbReference type="ChEBI" id="CHEBI:18420"/>
    </cofactor>
</comment>
<evidence type="ECO:0000256" key="1">
    <source>
        <dbReference type="ARBA" id="ARBA00001946"/>
    </source>
</evidence>
<dbReference type="GO" id="GO:0005524">
    <property type="term" value="F:ATP binding"/>
    <property type="evidence" value="ECO:0007669"/>
    <property type="project" value="UniProtKB-KW"/>
</dbReference>
<dbReference type="OrthoDB" id="9807095at2"/>
<keyword evidence="11" id="KW-1185">Reference proteome</keyword>
<dbReference type="Proteomes" id="UP000283458">
    <property type="component" value="Unassembled WGS sequence"/>
</dbReference>
<evidence type="ECO:0000256" key="4">
    <source>
        <dbReference type="ARBA" id="ARBA00022741"/>
    </source>
</evidence>
<evidence type="ECO:0000313" key="11">
    <source>
        <dbReference type="Proteomes" id="UP000283458"/>
    </source>
</evidence>
<dbReference type="PANTHER" id="PTHR43785:SF3">
    <property type="entry name" value="GS CATALYTIC DOMAIN-CONTAINING PROTEIN"/>
    <property type="match status" value="1"/>
</dbReference>
<evidence type="ECO:0000256" key="3">
    <source>
        <dbReference type="ARBA" id="ARBA00022598"/>
    </source>
</evidence>
<feature type="domain" description="GS catalytic" evidence="9">
    <location>
        <begin position="113"/>
        <end position="447"/>
    </location>
</feature>
<keyword evidence="4" id="KW-0547">Nucleotide-binding</keyword>
<dbReference type="GO" id="GO:0006598">
    <property type="term" value="P:polyamine catabolic process"/>
    <property type="evidence" value="ECO:0007669"/>
    <property type="project" value="TreeGrafter"/>
</dbReference>
<dbReference type="InterPro" id="IPR036651">
    <property type="entry name" value="Gln_synt_N_sf"/>
</dbReference>
<comment type="similarity">
    <text evidence="2 7 8">Belongs to the glutamine synthetase family.</text>
</comment>
<name>A0A418VMF7_9PROT</name>
<dbReference type="AlphaFoldDB" id="A0A418VMF7"/>
<sequence>MGFMEDFIKKNRITEVECLVPDISGIARGKIVPADKFLRILRDRGLRLPEAIFVQTVTGEFAEDEDITSDENSDIYMIPDERTIRFVPWYEEPTAQVIVDCVYADSRPVDMSPRHVLKRVLSLYEERGWKPQVAPELEFFLVQVNKDPDYPLVPPIGRNGRMESGRQAFGIDAVNEFDPIFEAVYDYCEKQDIDIDTLTHEAGAAQIEINFNHGDALELADQAFLFKRTAREAAIRHNIYATFMAKPMQGEPGSAMHIHQSVVDADTGRNLFSNPDGTDSALFMAHIAGLQKYLPYAMPLLAPNVNSYRRLVPNSDAPINVHWGRDNRTTGLRVPVSQPDARRVENRVAGADANPYLAIAASLACGYIGMTQNMEPNDPIKGSAYRLAFTLPRHQSEALTKFNACKPLKEILGERFIDAVTCVKEAEYKAYNRVISSWERENLLLNV</sequence>
<dbReference type="PROSITE" id="PS51987">
    <property type="entry name" value="GS_CATALYTIC"/>
    <property type="match status" value="1"/>
</dbReference>
<evidence type="ECO:0000259" key="9">
    <source>
        <dbReference type="PROSITE" id="PS51987"/>
    </source>
</evidence>
<dbReference type="SUPFAM" id="SSF55931">
    <property type="entry name" value="Glutamine synthetase/guanido kinase"/>
    <property type="match status" value="1"/>
</dbReference>
<dbReference type="InterPro" id="IPR014746">
    <property type="entry name" value="Gln_synth/guanido_kin_cat_dom"/>
</dbReference>
<dbReference type="FunFam" id="3.30.590.10:FF:000005">
    <property type="entry name" value="Probable glutamine synthetase"/>
    <property type="match status" value="1"/>
</dbReference>
<dbReference type="SUPFAM" id="SSF54368">
    <property type="entry name" value="Glutamine synthetase, N-terminal domain"/>
    <property type="match status" value="1"/>
</dbReference>
<reference evidence="10 11" key="1">
    <citation type="submission" date="2018-09" db="EMBL/GenBank/DDBJ databases">
        <authorList>
            <person name="Zhu H."/>
        </authorList>
    </citation>
    <scope>NUCLEOTIDE SEQUENCE [LARGE SCALE GENOMIC DNA]</scope>
    <source>
        <strain evidence="10 11">K2W22B-5</strain>
    </source>
</reference>
<accession>A0A418VMF7</accession>
<gene>
    <name evidence="10" type="ORF">D3877_26315</name>
</gene>
<dbReference type="Gene3D" id="3.10.20.70">
    <property type="entry name" value="Glutamine synthetase, N-terminal domain"/>
    <property type="match status" value="1"/>
</dbReference>
<dbReference type="GO" id="GO:0004356">
    <property type="term" value="F:glutamine synthetase activity"/>
    <property type="evidence" value="ECO:0007669"/>
    <property type="project" value="InterPro"/>
</dbReference>
<evidence type="ECO:0000256" key="2">
    <source>
        <dbReference type="ARBA" id="ARBA00009897"/>
    </source>
</evidence>
<keyword evidence="5" id="KW-0067">ATP-binding</keyword>
<keyword evidence="6" id="KW-0460">Magnesium</keyword>
<evidence type="ECO:0000256" key="8">
    <source>
        <dbReference type="RuleBase" id="RU000384"/>
    </source>
</evidence>
<evidence type="ECO:0000256" key="5">
    <source>
        <dbReference type="ARBA" id="ARBA00022840"/>
    </source>
</evidence>
<comment type="caution">
    <text evidence="10">The sequence shown here is derived from an EMBL/GenBank/DDBJ whole genome shotgun (WGS) entry which is preliminary data.</text>
</comment>